<dbReference type="EMBL" id="BLXZ01000003">
    <property type="protein sequence ID" value="GFO68021.1"/>
    <property type="molecule type" value="Genomic_DNA"/>
</dbReference>
<dbReference type="Proteomes" id="UP000587586">
    <property type="component" value="Unassembled WGS sequence"/>
</dbReference>
<dbReference type="AlphaFoldDB" id="A0A6V8N6C3"/>
<evidence type="ECO:0000313" key="1">
    <source>
        <dbReference type="EMBL" id="GFO68021.1"/>
    </source>
</evidence>
<organism evidence="1 2">
    <name type="scientific">Geomonas limicola</name>
    <dbReference type="NCBI Taxonomy" id="2740186"/>
    <lineage>
        <taxon>Bacteria</taxon>
        <taxon>Pseudomonadati</taxon>
        <taxon>Thermodesulfobacteriota</taxon>
        <taxon>Desulfuromonadia</taxon>
        <taxon>Geobacterales</taxon>
        <taxon>Geobacteraceae</taxon>
        <taxon>Geomonas</taxon>
    </lineage>
</organism>
<comment type="caution">
    <text evidence="1">The sequence shown here is derived from an EMBL/GenBank/DDBJ whole genome shotgun (WGS) entry which is preliminary data.</text>
</comment>
<name>A0A6V8N6C3_9BACT</name>
<proteinExistence type="predicted"/>
<evidence type="ECO:0000313" key="2">
    <source>
        <dbReference type="Proteomes" id="UP000587586"/>
    </source>
</evidence>
<reference evidence="2" key="1">
    <citation type="submission" date="2020-06" db="EMBL/GenBank/DDBJ databases">
        <title>Draft genomic sequecing of Geomonas sp. Red745.</title>
        <authorList>
            <person name="Itoh H."/>
            <person name="Xu Z.X."/>
            <person name="Ushijima N."/>
            <person name="Masuda Y."/>
            <person name="Shiratori Y."/>
            <person name="Senoo K."/>
        </authorList>
    </citation>
    <scope>NUCLEOTIDE SEQUENCE [LARGE SCALE GENOMIC DNA]</scope>
    <source>
        <strain evidence="2">Red745</strain>
    </source>
</reference>
<gene>
    <name evidence="1" type="ORF">GMLC_16000</name>
</gene>
<keyword evidence="2" id="KW-1185">Reference proteome</keyword>
<protein>
    <submittedName>
        <fullName evidence="1">Uncharacterized protein</fullName>
    </submittedName>
</protein>
<sequence>MANQVYRIMRNYRHLAPTKFHQFISRVRTALADKARIPDSVWGGNLALLIAFFAAADKHDYVFHESMHGSRIVIAEREMLQAQLVIYLEQIASLLEMVAVTNPDILLVSGFDTAKEGRTHPRNKAEIEAHNATAAQAENQDG</sequence>
<dbReference type="RefSeq" id="WP_183360547.1">
    <property type="nucleotide sequence ID" value="NZ_BLXZ01000003.1"/>
</dbReference>
<accession>A0A6V8N6C3</accession>